<organism evidence="5 6">
    <name type="scientific">Candidatus Yanofskybacteria bacterium CG10_big_fil_rev_8_21_14_0_10_36_16</name>
    <dbReference type="NCBI Taxonomy" id="1975096"/>
    <lineage>
        <taxon>Bacteria</taxon>
        <taxon>Candidatus Yanofskyibacteriota</taxon>
    </lineage>
</organism>
<dbReference type="InterPro" id="IPR002789">
    <property type="entry name" value="HerA_central"/>
</dbReference>
<dbReference type="PANTHER" id="PTHR30121">
    <property type="entry name" value="UNCHARACTERIZED PROTEIN YJGR-RELATED"/>
    <property type="match status" value="1"/>
</dbReference>
<evidence type="ECO:0000313" key="5">
    <source>
        <dbReference type="EMBL" id="PJE51083.1"/>
    </source>
</evidence>
<feature type="domain" description="Helicase HerA central" evidence="3">
    <location>
        <begin position="402"/>
        <end position="481"/>
    </location>
</feature>
<dbReference type="Proteomes" id="UP000228496">
    <property type="component" value="Unassembled WGS sequence"/>
</dbReference>
<evidence type="ECO:0000313" key="6">
    <source>
        <dbReference type="Proteomes" id="UP000228496"/>
    </source>
</evidence>
<protein>
    <submittedName>
        <fullName evidence="5">Uncharacterized protein</fullName>
    </submittedName>
</protein>
<feature type="transmembrane region" description="Helical" evidence="2">
    <location>
        <begin position="6"/>
        <end position="27"/>
    </location>
</feature>
<gene>
    <name evidence="5" type="ORF">COV29_02305</name>
</gene>
<name>A0A2J0Q7N4_9BACT</name>
<keyword evidence="2" id="KW-0812">Transmembrane</keyword>
<evidence type="ECO:0000259" key="4">
    <source>
        <dbReference type="Pfam" id="PF26449"/>
    </source>
</evidence>
<dbReference type="EMBL" id="PCXQ01000004">
    <property type="protein sequence ID" value="PJE51083.1"/>
    <property type="molecule type" value="Genomic_DNA"/>
</dbReference>
<dbReference type="SUPFAM" id="SSF52540">
    <property type="entry name" value="P-loop containing nucleoside triphosphate hydrolases"/>
    <property type="match status" value="1"/>
</dbReference>
<dbReference type="PANTHER" id="PTHR30121:SF6">
    <property type="entry name" value="SLR6007 PROTEIN"/>
    <property type="match status" value="1"/>
</dbReference>
<accession>A0A2J0Q7N4</accession>
<dbReference type="InterPro" id="IPR027417">
    <property type="entry name" value="P-loop_NTPase"/>
</dbReference>
<dbReference type="PROSITE" id="PS00675">
    <property type="entry name" value="SIGMA54_INTERACT_1"/>
    <property type="match status" value="1"/>
</dbReference>
<comment type="caution">
    <text evidence="5">The sequence shown here is derived from an EMBL/GenBank/DDBJ whole genome shotgun (WGS) entry which is preliminary data.</text>
</comment>
<feature type="region of interest" description="Disordered" evidence="1">
    <location>
        <begin position="230"/>
        <end position="251"/>
    </location>
</feature>
<dbReference type="InterPro" id="IPR025662">
    <property type="entry name" value="Sigma_54_int_dom_ATP-bd_1"/>
</dbReference>
<dbReference type="Gene3D" id="3.40.50.300">
    <property type="entry name" value="P-loop containing nucleotide triphosphate hydrolases"/>
    <property type="match status" value="2"/>
</dbReference>
<proteinExistence type="predicted"/>
<keyword evidence="2" id="KW-1133">Transmembrane helix</keyword>
<dbReference type="Pfam" id="PF01935">
    <property type="entry name" value="DUF87"/>
    <property type="match status" value="1"/>
</dbReference>
<evidence type="ECO:0000256" key="1">
    <source>
        <dbReference type="SAM" id="MobiDB-lite"/>
    </source>
</evidence>
<dbReference type="InterPro" id="IPR058441">
    <property type="entry name" value="DUF8128"/>
</dbReference>
<feature type="domain" description="DUF8128" evidence="4">
    <location>
        <begin position="56"/>
        <end position="353"/>
    </location>
</feature>
<evidence type="ECO:0000259" key="3">
    <source>
        <dbReference type="Pfam" id="PF01935"/>
    </source>
</evidence>
<keyword evidence="2" id="KW-0472">Membrane</keyword>
<dbReference type="Pfam" id="PF26449">
    <property type="entry name" value="DUF8128"/>
    <property type="match status" value="1"/>
</dbReference>
<dbReference type="AlphaFoldDB" id="A0A2J0Q7N4"/>
<reference evidence="5 6" key="1">
    <citation type="submission" date="2017-09" db="EMBL/GenBank/DDBJ databases">
        <title>Depth-based differentiation of microbial function through sediment-hosted aquifers and enrichment of novel symbionts in the deep terrestrial subsurface.</title>
        <authorList>
            <person name="Probst A.J."/>
            <person name="Ladd B."/>
            <person name="Jarett J.K."/>
            <person name="Geller-Mcgrath D.E."/>
            <person name="Sieber C.M."/>
            <person name="Emerson J.B."/>
            <person name="Anantharaman K."/>
            <person name="Thomas B.C."/>
            <person name="Malmstrom R."/>
            <person name="Stieglmeier M."/>
            <person name="Klingl A."/>
            <person name="Woyke T."/>
            <person name="Ryan C.M."/>
            <person name="Banfield J.F."/>
        </authorList>
    </citation>
    <scope>NUCLEOTIDE SEQUENCE [LARGE SCALE GENOMIC DNA]</scope>
    <source>
        <strain evidence="5">CG10_big_fil_rev_8_21_14_0_10_36_16</strain>
    </source>
</reference>
<feature type="compositionally biased region" description="Basic and acidic residues" evidence="1">
    <location>
        <begin position="236"/>
        <end position="250"/>
    </location>
</feature>
<evidence type="ECO:0000256" key="2">
    <source>
        <dbReference type="SAM" id="Phobius"/>
    </source>
</evidence>
<sequence>MPIITIIILVVILVILAIAAFVSLGGMRTRGQLERALNMTLFLVRLPREALKQEGIQPKQEKEWVSVFEQLLSGFSNIHATGWNKFIYGEPYVSLELAVHHSGEEIHFYIAVPRSSEKTIEKQINGIFPTADVSHSRDYNIFNPDGADAAAYVTFEGPQILPFRTYQQLETDPLSSIVTSMSQLETEGEGAAMQILLRPTHSDTKSLAQLAVREMKNGYKLDEALRRIKYPPKQAASKEEENKKQEERMKQVTPGDGDIIKAIEVKSAKQLFDVNIRFIASAHDKKRAEQILDGTLASLAQFSTANINSLKSWKLKGRAFKEFIYNYSFRLFDKTRTVVMSTEEITSLYHLPTGLSLLPRVKYLKSKPAEAPHGLPVSGIMLGRNIFRGGETIVRMSEEDRRRHLYVLGQTGTGKTTLMKAMIRQDIESGKGVCVVDPHGDFAEFALSIIPDDRKDDVIYFNPGDVDMPMGLNMLEIDPKHPEQKTTVVNELFGIIDKLYNLKETGGPMFEKYFKNAVLLLLDNYEYEIPTLADISRVLVNPKFRAEKLAKETNPLVKEFWELEAEKAGGEAALANMAPYISSKVDTFVSNEFLRPIINQKNSAFNFKEVMNDGKILIANLSKGRIGDLNANLLGMIITGKLLMAALARGDMPEGQRKDFYLYMDEFQNFTTDSIGTILSEARKYRLNLIIAHQFIKQLREDIKDAVFGNVGSIAVFRIGADDAEFMKNKFEPVFGAHDLMNIDNLNAYLNLLVNGQTTTPFNIIIDTGGVFGEGSSDKAEEIIKYSREKYGRPREQVEQEIRKSRIIV</sequence>
<dbReference type="InterPro" id="IPR051162">
    <property type="entry name" value="T4SS_component"/>
</dbReference>